<gene>
    <name evidence="2" type="ORF">GCM10007888_18690</name>
    <name evidence="1" type="ORF">MOX02_53890</name>
</gene>
<sequence>MVALAALLVLLAAGGAVLWRGRAAAARRAAMLRPCLALLAEPAEGRDGAGFPTLDGRFEGLAVAIRLIPEAVAFRRLPQLWLSVSVHAQTGQPATLDVLRRVAGAEFYAPADDLPRRLPAPEGLPGDAYLRGTRQAEHLLAALAPHLAQLLADARVKEVLVTPRGVRIVAQLCEGERGAYLLLRESRFALTEIDPATLVPHLARAAALARHVTREGGAHAPGTRAAA</sequence>
<evidence type="ECO:0000313" key="3">
    <source>
        <dbReference type="Proteomes" id="UP000321960"/>
    </source>
</evidence>
<comment type="caution">
    <text evidence="1">The sequence shown here is derived from an EMBL/GenBank/DDBJ whole genome shotgun (WGS) entry which is preliminary data.</text>
</comment>
<reference evidence="2" key="4">
    <citation type="submission" date="2023-01" db="EMBL/GenBank/DDBJ databases">
        <title>Draft genome sequence of Methylobacterium oxalidis strain NBRC 107715.</title>
        <authorList>
            <person name="Sun Q."/>
            <person name="Mori K."/>
        </authorList>
    </citation>
    <scope>NUCLEOTIDE SEQUENCE</scope>
    <source>
        <strain evidence="2">NBRC 107715</strain>
    </source>
</reference>
<organism evidence="1 3">
    <name type="scientific">Methylobacterium oxalidis</name>
    <dbReference type="NCBI Taxonomy" id="944322"/>
    <lineage>
        <taxon>Bacteria</taxon>
        <taxon>Pseudomonadati</taxon>
        <taxon>Pseudomonadota</taxon>
        <taxon>Alphaproteobacteria</taxon>
        <taxon>Hyphomicrobiales</taxon>
        <taxon>Methylobacteriaceae</taxon>
        <taxon>Methylobacterium</taxon>
    </lineage>
</organism>
<name>A0A512JBS5_9HYPH</name>
<proteinExistence type="predicted"/>
<keyword evidence="4" id="KW-1185">Reference proteome</keyword>
<dbReference type="OrthoDB" id="7990319at2"/>
<evidence type="ECO:0000313" key="4">
    <source>
        <dbReference type="Proteomes" id="UP001156856"/>
    </source>
</evidence>
<reference evidence="2" key="1">
    <citation type="journal article" date="2014" name="Int. J. Syst. Evol. Microbiol.">
        <title>Complete genome of a new Firmicutes species belonging to the dominant human colonic microbiota ('Ruminococcus bicirculans') reveals two chromosomes and a selective capacity to utilize plant glucans.</title>
        <authorList>
            <consortium name="NISC Comparative Sequencing Program"/>
            <person name="Wegmann U."/>
            <person name="Louis P."/>
            <person name="Goesmann A."/>
            <person name="Henrissat B."/>
            <person name="Duncan S.H."/>
            <person name="Flint H.J."/>
        </authorList>
    </citation>
    <scope>NUCLEOTIDE SEQUENCE</scope>
    <source>
        <strain evidence="2">NBRC 107715</strain>
    </source>
</reference>
<reference evidence="1 3" key="3">
    <citation type="submission" date="2019-07" db="EMBL/GenBank/DDBJ databases">
        <title>Whole genome shotgun sequence of Methylobacterium oxalidis NBRC 107715.</title>
        <authorList>
            <person name="Hosoyama A."/>
            <person name="Uohara A."/>
            <person name="Ohji S."/>
            <person name="Ichikawa N."/>
        </authorList>
    </citation>
    <scope>NUCLEOTIDE SEQUENCE [LARGE SCALE GENOMIC DNA]</scope>
    <source>
        <strain evidence="1 3">NBRC 107715</strain>
    </source>
</reference>
<evidence type="ECO:0000313" key="1">
    <source>
        <dbReference type="EMBL" id="GEP07351.1"/>
    </source>
</evidence>
<dbReference type="Proteomes" id="UP000321960">
    <property type="component" value="Unassembled WGS sequence"/>
</dbReference>
<dbReference type="AlphaFoldDB" id="A0A512JBS5"/>
<reference evidence="4" key="2">
    <citation type="journal article" date="2019" name="Int. J. Syst. Evol. Microbiol.">
        <title>The Global Catalogue of Microorganisms (GCM) 10K type strain sequencing project: providing services to taxonomists for standard genome sequencing and annotation.</title>
        <authorList>
            <consortium name="The Broad Institute Genomics Platform"/>
            <consortium name="The Broad Institute Genome Sequencing Center for Infectious Disease"/>
            <person name="Wu L."/>
            <person name="Ma J."/>
        </authorList>
    </citation>
    <scope>NUCLEOTIDE SEQUENCE [LARGE SCALE GENOMIC DNA]</scope>
    <source>
        <strain evidence="4">NBRC 107715</strain>
    </source>
</reference>
<dbReference type="EMBL" id="BJZU01000149">
    <property type="protein sequence ID" value="GEP07351.1"/>
    <property type="molecule type" value="Genomic_DNA"/>
</dbReference>
<dbReference type="EMBL" id="BSPK01000024">
    <property type="protein sequence ID" value="GLS63488.1"/>
    <property type="molecule type" value="Genomic_DNA"/>
</dbReference>
<dbReference type="RefSeq" id="WP_147028816.1">
    <property type="nucleotide sequence ID" value="NZ_BJZU01000149.1"/>
</dbReference>
<accession>A0A512JBS5</accession>
<protein>
    <submittedName>
        <fullName evidence="1">Uncharacterized protein</fullName>
    </submittedName>
</protein>
<evidence type="ECO:0000313" key="2">
    <source>
        <dbReference type="EMBL" id="GLS63488.1"/>
    </source>
</evidence>
<dbReference type="Proteomes" id="UP001156856">
    <property type="component" value="Unassembled WGS sequence"/>
</dbReference>